<dbReference type="AlphaFoldDB" id="A0A2T0SS79"/>
<accession>A0A2T0SS79</accession>
<evidence type="ECO:0000313" key="1">
    <source>
        <dbReference type="EMBL" id="PRY36267.1"/>
    </source>
</evidence>
<dbReference type="EMBL" id="PVTF01000012">
    <property type="protein sequence ID" value="PRY36267.1"/>
    <property type="molecule type" value="Genomic_DNA"/>
</dbReference>
<proteinExistence type="predicted"/>
<organism evidence="1 2">
    <name type="scientific">Umezawaea tangerina</name>
    <dbReference type="NCBI Taxonomy" id="84725"/>
    <lineage>
        <taxon>Bacteria</taxon>
        <taxon>Bacillati</taxon>
        <taxon>Actinomycetota</taxon>
        <taxon>Actinomycetes</taxon>
        <taxon>Pseudonocardiales</taxon>
        <taxon>Pseudonocardiaceae</taxon>
        <taxon>Umezawaea</taxon>
    </lineage>
</organism>
<protein>
    <submittedName>
        <fullName evidence="1">Uncharacterized protein</fullName>
    </submittedName>
</protein>
<sequence>MPRTVNVLDLRPGDRILIRPGREATVTKRCTVGEWDSVTVHTDVSDDLTGLPCTVTLL</sequence>
<dbReference type="RefSeq" id="WP_170156148.1">
    <property type="nucleotide sequence ID" value="NZ_PVTF01000012.1"/>
</dbReference>
<dbReference type="Proteomes" id="UP000239494">
    <property type="component" value="Unassembled WGS sequence"/>
</dbReference>
<evidence type="ECO:0000313" key="2">
    <source>
        <dbReference type="Proteomes" id="UP000239494"/>
    </source>
</evidence>
<reference evidence="1 2" key="1">
    <citation type="submission" date="2018-03" db="EMBL/GenBank/DDBJ databases">
        <title>Genomic Encyclopedia of Archaeal and Bacterial Type Strains, Phase II (KMG-II): from individual species to whole genera.</title>
        <authorList>
            <person name="Goeker M."/>
        </authorList>
    </citation>
    <scope>NUCLEOTIDE SEQUENCE [LARGE SCALE GENOMIC DNA]</scope>
    <source>
        <strain evidence="1 2">DSM 44720</strain>
    </source>
</reference>
<keyword evidence="2" id="KW-1185">Reference proteome</keyword>
<gene>
    <name evidence="1" type="ORF">CLV43_112194</name>
</gene>
<comment type="caution">
    <text evidence="1">The sequence shown here is derived from an EMBL/GenBank/DDBJ whole genome shotgun (WGS) entry which is preliminary data.</text>
</comment>
<name>A0A2T0SS79_9PSEU</name>